<evidence type="ECO:0000256" key="1">
    <source>
        <dbReference type="ARBA" id="ARBA00009437"/>
    </source>
</evidence>
<feature type="domain" description="HTH lysR-type" evidence="5">
    <location>
        <begin position="5"/>
        <end position="62"/>
    </location>
</feature>
<dbReference type="GO" id="GO:0003677">
    <property type="term" value="F:DNA binding"/>
    <property type="evidence" value="ECO:0007669"/>
    <property type="project" value="UniProtKB-KW"/>
</dbReference>
<keyword evidence="7" id="KW-1185">Reference proteome</keyword>
<dbReference type="GO" id="GO:0003700">
    <property type="term" value="F:DNA-binding transcription factor activity"/>
    <property type="evidence" value="ECO:0007669"/>
    <property type="project" value="InterPro"/>
</dbReference>
<protein>
    <submittedName>
        <fullName evidence="6">Transcriptional regulator</fullName>
    </submittedName>
</protein>
<evidence type="ECO:0000259" key="5">
    <source>
        <dbReference type="PROSITE" id="PS50931"/>
    </source>
</evidence>
<dbReference type="AlphaFoldDB" id="A0A5Q4ZUJ5"/>
<evidence type="ECO:0000313" key="7">
    <source>
        <dbReference type="Proteomes" id="UP000325811"/>
    </source>
</evidence>
<keyword evidence="2" id="KW-0805">Transcription regulation</keyword>
<evidence type="ECO:0000256" key="3">
    <source>
        <dbReference type="ARBA" id="ARBA00023125"/>
    </source>
</evidence>
<evidence type="ECO:0000256" key="2">
    <source>
        <dbReference type="ARBA" id="ARBA00023015"/>
    </source>
</evidence>
<dbReference type="SUPFAM" id="SSF53850">
    <property type="entry name" value="Periplasmic binding protein-like II"/>
    <property type="match status" value="1"/>
</dbReference>
<dbReference type="InterPro" id="IPR005119">
    <property type="entry name" value="LysR_subst-bd"/>
</dbReference>
<evidence type="ECO:0000313" key="6">
    <source>
        <dbReference type="EMBL" id="VVD33290.1"/>
    </source>
</evidence>
<comment type="similarity">
    <text evidence="1">Belongs to the LysR transcriptional regulatory family.</text>
</comment>
<reference evidence="6 7" key="1">
    <citation type="submission" date="2019-08" db="EMBL/GenBank/DDBJ databases">
        <authorList>
            <person name="Herpell B J."/>
        </authorList>
    </citation>
    <scope>NUCLEOTIDE SEQUENCE [LARGE SCALE GENOMIC DNA]</scope>
    <source>
        <strain evidence="7">Msb3</strain>
    </source>
</reference>
<dbReference type="PANTHER" id="PTHR30118">
    <property type="entry name" value="HTH-TYPE TRANSCRIPTIONAL REGULATOR LEUO-RELATED"/>
    <property type="match status" value="1"/>
</dbReference>
<dbReference type="InterPro" id="IPR000847">
    <property type="entry name" value="LysR_HTH_N"/>
</dbReference>
<name>A0A5Q4ZUJ5_9BURK</name>
<dbReference type="Pfam" id="PF03466">
    <property type="entry name" value="LysR_substrate"/>
    <property type="match status" value="1"/>
</dbReference>
<sequence length="311" mass="34871">MEKIPDLNLLLHLDALVRCANVSRAAEHLGITQSAMSAALSRLRRVFNDPLLIREGNTAVLTERAMALAAQFQPLLEQWVDVTLERGQFDPRQSRRIFTLYASDYVQFALLPALAAPLAEDAPNIALSVVPAKPHHGLAMLESNHVEFVAGYYPTPGSTLRTRPLFEDQVVCIVREGHASLNQDWNLDAWLHYGHIDLAAHTRNAGELLDRRLGQMGKQRSVRMTMSSYLAAPSVIAHSDLIANLPRTVALHFASQGFVLRPVPIAIPPIQISLYWHERYQHDVGHVWFRQYVTRHAQEMTPNAQEGMSDS</sequence>
<accession>A0A5Q4ZUJ5</accession>
<dbReference type="Gene3D" id="3.40.190.10">
    <property type="entry name" value="Periplasmic binding protein-like II"/>
    <property type="match status" value="2"/>
</dbReference>
<dbReference type="KEGG" id="pdio:PDMSB3_2006.1"/>
<proteinExistence type="inferred from homology"/>
<dbReference type="RefSeq" id="WP_165188566.1">
    <property type="nucleotide sequence ID" value="NZ_LR699554.1"/>
</dbReference>
<dbReference type="InterPro" id="IPR036390">
    <property type="entry name" value="WH_DNA-bd_sf"/>
</dbReference>
<dbReference type="Pfam" id="PF00126">
    <property type="entry name" value="HTH_1"/>
    <property type="match status" value="1"/>
</dbReference>
<dbReference type="InterPro" id="IPR036388">
    <property type="entry name" value="WH-like_DNA-bd_sf"/>
</dbReference>
<dbReference type="PRINTS" id="PR00039">
    <property type="entry name" value="HTHLYSR"/>
</dbReference>
<dbReference type="PROSITE" id="PS50931">
    <property type="entry name" value="HTH_LYSR"/>
    <property type="match status" value="1"/>
</dbReference>
<evidence type="ECO:0000256" key="4">
    <source>
        <dbReference type="ARBA" id="ARBA00023163"/>
    </source>
</evidence>
<dbReference type="PANTHER" id="PTHR30118:SF15">
    <property type="entry name" value="TRANSCRIPTIONAL REGULATORY PROTEIN"/>
    <property type="match status" value="1"/>
</dbReference>
<keyword evidence="3" id="KW-0238">DNA-binding</keyword>
<keyword evidence="4" id="KW-0804">Transcription</keyword>
<dbReference type="InterPro" id="IPR050389">
    <property type="entry name" value="LysR-type_TF"/>
</dbReference>
<dbReference type="SUPFAM" id="SSF46785">
    <property type="entry name" value="Winged helix' DNA-binding domain"/>
    <property type="match status" value="1"/>
</dbReference>
<dbReference type="InterPro" id="IPR037402">
    <property type="entry name" value="YidZ_PBP2"/>
</dbReference>
<gene>
    <name evidence="6" type="ORF">PDMSB3_2006</name>
</gene>
<dbReference type="Proteomes" id="UP000325811">
    <property type="component" value="Chromosome II"/>
</dbReference>
<dbReference type="EMBL" id="LR699554">
    <property type="protein sequence ID" value="VVD33290.1"/>
    <property type="molecule type" value="Genomic_DNA"/>
</dbReference>
<dbReference type="CDD" id="cd08417">
    <property type="entry name" value="PBP2_Nitroaromatics_like"/>
    <property type="match status" value="1"/>
</dbReference>
<dbReference type="Gene3D" id="1.10.10.10">
    <property type="entry name" value="Winged helix-like DNA-binding domain superfamily/Winged helix DNA-binding domain"/>
    <property type="match status" value="1"/>
</dbReference>
<organism evidence="6 7">
    <name type="scientific">Paraburkholderia dioscoreae</name>
    <dbReference type="NCBI Taxonomy" id="2604047"/>
    <lineage>
        <taxon>Bacteria</taxon>
        <taxon>Pseudomonadati</taxon>
        <taxon>Pseudomonadota</taxon>
        <taxon>Betaproteobacteria</taxon>
        <taxon>Burkholderiales</taxon>
        <taxon>Burkholderiaceae</taxon>
        <taxon>Paraburkholderia</taxon>
    </lineage>
</organism>